<keyword evidence="1" id="KW-1133">Transmembrane helix</keyword>
<comment type="caution">
    <text evidence="2">The sequence shown here is derived from an EMBL/GenBank/DDBJ whole genome shotgun (WGS) entry which is preliminary data.</text>
</comment>
<feature type="transmembrane region" description="Helical" evidence="1">
    <location>
        <begin position="16"/>
        <end position="35"/>
    </location>
</feature>
<feature type="transmembrane region" description="Helical" evidence="1">
    <location>
        <begin position="92"/>
        <end position="111"/>
    </location>
</feature>
<evidence type="ECO:0000313" key="2">
    <source>
        <dbReference type="EMBL" id="HGM46936.1"/>
    </source>
</evidence>
<organism evidence="2">
    <name type="scientific">Thermofilum pendens</name>
    <dbReference type="NCBI Taxonomy" id="2269"/>
    <lineage>
        <taxon>Archaea</taxon>
        <taxon>Thermoproteota</taxon>
        <taxon>Thermoprotei</taxon>
        <taxon>Thermofilales</taxon>
        <taxon>Thermofilaceae</taxon>
        <taxon>Thermofilum</taxon>
    </lineage>
</organism>
<gene>
    <name evidence="2" type="ORF">ENU21_04200</name>
</gene>
<evidence type="ECO:0000256" key="1">
    <source>
        <dbReference type="SAM" id="Phobius"/>
    </source>
</evidence>
<accession>A0A7C4D3N4</accession>
<dbReference type="EMBL" id="DTBQ01000115">
    <property type="protein sequence ID" value="HGM46936.1"/>
    <property type="molecule type" value="Genomic_DNA"/>
</dbReference>
<keyword evidence="1" id="KW-0812">Transmembrane</keyword>
<sequence>MGRTDYLGEAARPSNALKLLAIMPWIFLAATYFITEGFNVRPTTPPYLYLFASPALAVLAIVVAVMGYLLAKDEEPEWGSRIAFKAIQAAELASILSAVLVLVIIAVTYYLR</sequence>
<proteinExistence type="predicted"/>
<dbReference type="AlphaFoldDB" id="A0A7C4D3N4"/>
<name>A0A7C4D3N4_THEPE</name>
<keyword evidence="1" id="KW-0472">Membrane</keyword>
<reference evidence="2" key="1">
    <citation type="journal article" date="2020" name="mSystems">
        <title>Genome- and Community-Level Interaction Insights into Carbon Utilization and Element Cycling Functions of Hydrothermarchaeota in Hydrothermal Sediment.</title>
        <authorList>
            <person name="Zhou Z."/>
            <person name="Liu Y."/>
            <person name="Xu W."/>
            <person name="Pan J."/>
            <person name="Luo Z.H."/>
            <person name="Li M."/>
        </authorList>
    </citation>
    <scope>NUCLEOTIDE SEQUENCE</scope>
    <source>
        <strain evidence="2">SpSt-649</strain>
    </source>
</reference>
<protein>
    <submittedName>
        <fullName evidence="2">Uncharacterized protein</fullName>
    </submittedName>
</protein>
<feature type="transmembrane region" description="Helical" evidence="1">
    <location>
        <begin position="47"/>
        <end position="71"/>
    </location>
</feature>